<feature type="domain" description="Carrier" evidence="5">
    <location>
        <begin position="2939"/>
        <end position="3013"/>
    </location>
</feature>
<dbReference type="CDD" id="cd12117">
    <property type="entry name" value="A_NRPS_Srf_like"/>
    <property type="match status" value="1"/>
</dbReference>
<dbReference type="SUPFAM" id="SSF53474">
    <property type="entry name" value="alpha/beta-Hydrolases"/>
    <property type="match status" value="1"/>
</dbReference>
<dbReference type="Gene3D" id="3.30.559.10">
    <property type="entry name" value="Chloramphenicol acetyltransferase-like domain"/>
    <property type="match status" value="6"/>
</dbReference>
<feature type="domain" description="Carrier" evidence="5">
    <location>
        <begin position="1872"/>
        <end position="1946"/>
    </location>
</feature>
<dbReference type="EMBL" id="JFGV01000005">
    <property type="protein sequence ID" value="EYU16870.1"/>
    <property type="molecule type" value="Genomic_DNA"/>
</dbReference>
<dbReference type="InterPro" id="IPR023213">
    <property type="entry name" value="CAT-like_dom_sf"/>
</dbReference>
<feature type="domain" description="Carrier" evidence="5">
    <location>
        <begin position="5081"/>
        <end position="5155"/>
    </location>
</feature>
<evidence type="ECO:0000256" key="4">
    <source>
        <dbReference type="ARBA" id="ARBA00022553"/>
    </source>
</evidence>
<dbReference type="InterPro" id="IPR042099">
    <property type="entry name" value="ANL_N_sf"/>
</dbReference>
<dbReference type="InterPro" id="IPR001242">
    <property type="entry name" value="Condensation_dom"/>
</dbReference>
<dbReference type="NCBIfam" id="TIGR01733">
    <property type="entry name" value="AA-adenyl-dom"/>
    <property type="match status" value="7"/>
</dbReference>
<gene>
    <name evidence="6" type="ORF">BA1DRAFT_00521</name>
</gene>
<keyword evidence="7" id="KW-1185">Reference proteome</keyword>
<dbReference type="Gene3D" id="3.40.50.1820">
    <property type="entry name" value="alpha/beta hydrolase"/>
    <property type="match status" value="1"/>
</dbReference>
<dbReference type="InterPro" id="IPR006162">
    <property type="entry name" value="Ppantetheine_attach_site"/>
</dbReference>
<proteinExistence type="inferred from homology"/>
<feature type="domain" description="Carrier" evidence="5">
    <location>
        <begin position="801"/>
        <end position="875"/>
    </location>
</feature>
<evidence type="ECO:0000256" key="2">
    <source>
        <dbReference type="ARBA" id="ARBA00006432"/>
    </source>
</evidence>
<reference evidence="6 7" key="1">
    <citation type="submission" date="2014-03" db="EMBL/GenBank/DDBJ databases">
        <title>Draft Genome of Photorhabdus luminescens BA1, an Egyptian Isolate.</title>
        <authorList>
            <person name="Ghazal S."/>
            <person name="Hurst S.G.IV."/>
            <person name="Morris K."/>
            <person name="Thomas K."/>
            <person name="Tisa L.S."/>
        </authorList>
    </citation>
    <scope>NUCLEOTIDE SEQUENCE [LARGE SCALE GENOMIC DNA]</scope>
    <source>
        <strain evidence="6 7">BA1</strain>
    </source>
</reference>
<evidence type="ECO:0000256" key="1">
    <source>
        <dbReference type="ARBA" id="ARBA00001957"/>
    </source>
</evidence>
<evidence type="ECO:0000256" key="3">
    <source>
        <dbReference type="ARBA" id="ARBA00022450"/>
    </source>
</evidence>
<dbReference type="InterPro" id="IPR020806">
    <property type="entry name" value="PKS_PP-bd"/>
</dbReference>
<dbReference type="GO" id="GO:0031177">
    <property type="term" value="F:phosphopantetheine binding"/>
    <property type="evidence" value="ECO:0007669"/>
    <property type="project" value="InterPro"/>
</dbReference>
<dbReference type="FunFam" id="1.10.1200.10:FF:000005">
    <property type="entry name" value="Nonribosomal peptide synthetase 1"/>
    <property type="match status" value="7"/>
</dbReference>
<dbReference type="NCBIfam" id="NF004282">
    <property type="entry name" value="PRK05691.1"/>
    <property type="match status" value="17"/>
</dbReference>
<dbReference type="PROSITE" id="PS00455">
    <property type="entry name" value="AMP_BINDING"/>
    <property type="match status" value="7"/>
</dbReference>
<evidence type="ECO:0000313" key="6">
    <source>
        <dbReference type="EMBL" id="EYU16870.1"/>
    </source>
</evidence>
<dbReference type="SUPFAM" id="SSF47336">
    <property type="entry name" value="ACP-like"/>
    <property type="match status" value="7"/>
</dbReference>
<dbReference type="GO" id="GO:0043041">
    <property type="term" value="P:amino acid activation for nonribosomal peptide biosynthetic process"/>
    <property type="evidence" value="ECO:0007669"/>
    <property type="project" value="TreeGrafter"/>
</dbReference>
<dbReference type="Gene3D" id="1.10.1200.10">
    <property type="entry name" value="ACP-like"/>
    <property type="match status" value="7"/>
</dbReference>
<dbReference type="InterPro" id="IPR025110">
    <property type="entry name" value="AMP-bd_C"/>
</dbReference>
<dbReference type="InterPro" id="IPR029058">
    <property type="entry name" value="AB_hydrolase_fold"/>
</dbReference>
<dbReference type="InterPro" id="IPR009081">
    <property type="entry name" value="PP-bd_ACP"/>
</dbReference>
<keyword evidence="3" id="KW-0596">Phosphopantetheine</keyword>
<dbReference type="PROSITE" id="PS50075">
    <property type="entry name" value="CARRIER"/>
    <property type="match status" value="7"/>
</dbReference>
<dbReference type="Pfam" id="PF00668">
    <property type="entry name" value="Condensation"/>
    <property type="match status" value="6"/>
</dbReference>
<dbReference type="Pfam" id="PF00975">
    <property type="entry name" value="Thioesterase"/>
    <property type="match status" value="1"/>
</dbReference>
<dbReference type="PANTHER" id="PTHR45527:SF1">
    <property type="entry name" value="FATTY ACID SYNTHASE"/>
    <property type="match status" value="1"/>
</dbReference>
<dbReference type="Gene3D" id="3.40.50.980">
    <property type="match status" value="8"/>
</dbReference>
<dbReference type="InterPro" id="IPR045851">
    <property type="entry name" value="AMP-bd_C_sf"/>
</dbReference>
<dbReference type="SMART" id="SM00823">
    <property type="entry name" value="PKS_PP"/>
    <property type="match status" value="7"/>
</dbReference>
<dbReference type="GO" id="GO:0044550">
    <property type="term" value="P:secondary metabolite biosynthetic process"/>
    <property type="evidence" value="ECO:0007669"/>
    <property type="project" value="UniProtKB-ARBA"/>
</dbReference>
<dbReference type="InterPro" id="IPR010071">
    <property type="entry name" value="AA_adenyl_dom"/>
</dbReference>
<dbReference type="Pfam" id="PF13193">
    <property type="entry name" value="AMP-binding_C"/>
    <property type="match status" value="7"/>
</dbReference>
<dbReference type="Pfam" id="PF00550">
    <property type="entry name" value="PP-binding"/>
    <property type="match status" value="7"/>
</dbReference>
<dbReference type="FunFam" id="3.40.50.12780:FF:000012">
    <property type="entry name" value="Non-ribosomal peptide synthetase"/>
    <property type="match status" value="7"/>
</dbReference>
<dbReference type="Gene3D" id="3.30.300.30">
    <property type="match status" value="7"/>
</dbReference>
<dbReference type="CDD" id="cd19544">
    <property type="entry name" value="E-C_NRPS"/>
    <property type="match status" value="6"/>
</dbReference>
<dbReference type="Gene3D" id="3.30.559.30">
    <property type="entry name" value="Nonribosomal peptide synthetase, condensation domain"/>
    <property type="match status" value="7"/>
</dbReference>
<organism evidence="6 7">
    <name type="scientific">Photorhabdus aegyptia</name>
    <dbReference type="NCBI Taxonomy" id="2805098"/>
    <lineage>
        <taxon>Bacteria</taxon>
        <taxon>Pseudomonadati</taxon>
        <taxon>Pseudomonadota</taxon>
        <taxon>Gammaproteobacteria</taxon>
        <taxon>Enterobacterales</taxon>
        <taxon>Morganellaceae</taxon>
        <taxon>Photorhabdus</taxon>
    </lineage>
</organism>
<name>A0A022PR88_9GAMM</name>
<dbReference type="GO" id="GO:0003824">
    <property type="term" value="F:catalytic activity"/>
    <property type="evidence" value="ECO:0007669"/>
    <property type="project" value="InterPro"/>
</dbReference>
<dbReference type="FunFam" id="3.30.300.30:FF:000010">
    <property type="entry name" value="Enterobactin synthetase component F"/>
    <property type="match status" value="7"/>
</dbReference>
<dbReference type="InterPro" id="IPR000873">
    <property type="entry name" value="AMP-dep_synth/lig_dom"/>
</dbReference>
<dbReference type="Gene3D" id="2.30.38.10">
    <property type="entry name" value="Luciferase, Domain 3"/>
    <property type="match status" value="4"/>
</dbReference>
<comment type="similarity">
    <text evidence="2">Belongs to the ATP-dependent AMP-binding enzyme family.</text>
</comment>
<dbReference type="PANTHER" id="PTHR45527">
    <property type="entry name" value="NONRIBOSOMAL PEPTIDE SYNTHETASE"/>
    <property type="match status" value="1"/>
</dbReference>
<dbReference type="FunFam" id="2.30.38.10:FF:000001">
    <property type="entry name" value="Non-ribosomal peptide synthetase PvdI"/>
    <property type="match status" value="7"/>
</dbReference>
<dbReference type="Proteomes" id="UP000023464">
    <property type="component" value="Unassembled WGS sequence"/>
</dbReference>
<comment type="caution">
    <text evidence="6">The sequence shown here is derived from an EMBL/GenBank/DDBJ whole genome shotgun (WGS) entry which is preliminary data.</text>
</comment>
<dbReference type="FunFam" id="3.40.50.980:FF:000001">
    <property type="entry name" value="Non-ribosomal peptide synthetase"/>
    <property type="match status" value="7"/>
</dbReference>
<dbReference type="CDD" id="cd17643">
    <property type="entry name" value="A_NRPS_Cytc1-like"/>
    <property type="match status" value="1"/>
</dbReference>
<dbReference type="FunFam" id="3.40.50.980:FF:000002">
    <property type="entry name" value="Enterobactin synthetase component F"/>
    <property type="match status" value="1"/>
</dbReference>
<dbReference type="SUPFAM" id="SSF56801">
    <property type="entry name" value="Acetyl-CoA synthetase-like"/>
    <property type="match status" value="7"/>
</dbReference>
<feature type="domain" description="Carrier" evidence="5">
    <location>
        <begin position="7229"/>
        <end position="7303"/>
    </location>
</feature>
<dbReference type="Pfam" id="PF00501">
    <property type="entry name" value="AMP-binding"/>
    <property type="match status" value="7"/>
</dbReference>
<dbReference type="CDD" id="cd05930">
    <property type="entry name" value="A_NRPS"/>
    <property type="match status" value="3"/>
</dbReference>
<sequence length="7591" mass="837977">MKDSVVKQEKIVKAEFLSQTLENITSANDISQQTQNVKNIPKALTPSELFWCERLTMFEPLQLPFESAGNQTEPRWVMSPWQPPLPKNDEGDAWRTLLQAFVIYLARLTQQTEFQIGWCVNETKDKPDMLTDLSPVAPMVVEVAFDKPWCAVADRVDDELARLAQHHTFSCDLLSHSPALRTIPELTTSRPWRIAVSVIQDDSQYDQKARGELLTLQINAQGGFRWIYDVNRLSAEIVQRMSEHLQVLISSKVKGDETPIRQLNLLPEAERTLLLETWNSTETAYPDTLCIHQLFEQQVEKTPDAIALVHEEQTLSYAELNARANRLAHQLIALGVVPDQRVAICVSRSPAMVVALLAVLKAGGAYVPLDPVYTGERLAHILTDATPAILLADNTGCDVLGEAVLAGLTVLDPNILPDRPDSNPQVPALTAQHLAYVIYTSGSTGTPKGVMVEHRNIQRLFDATESWYHFNQQDVWCLFHSIAFDFSVWELWGALRYGAKLVLVPHAIARSPQELHQFVCQHGITVLNQTPSAFKAFIASYVANPLPDCLRYIIFGGEALDPSILKPWYALREEKSPQLVNMYGITETTVHVTYRELDHHDVARVVSPVGTRIPDLTLYLLDKYGQPVPLGAEGELYVGGAGVARGYLNRPELTAERFLINPFSDKPDTRMYRTGDLARYLPDGDLEFIGRNDQQVKIRGFRIEPGEIEARLMEYPAVSESVVLAMGDGQDKRLVAYVVARADDELVNSLREHLRVRLPDYMVPSAFVRLDAFPLTPNGKLDRRALPVPGVEAFARQVYEAPQGEMEITLAAIWRELLGIEQISRHDSFFALGGHSLLGVQMIERLRSLGLTLAARDLFQFPVLSELTQTLGQHQAVVVPSNVITSTTTELTPAMLPLIDLTQTDIDHIVEQVPGGIANIQDIYALSPLQDGILFHHLLAKEGDPYQLAYPMIFADRELLDHYLAAVQQVIDRHDILRTAFIWQGLSAPVQVVWRQAPLSVTELTLNPADGPAGEQLAQRFDPRRYRFELSQAPLLRFAVAQETDGRWHVLQLQHHLIGDHTTMEVMKREIQAYLAGQGDDLPVPAPFRNLVAQARLGVSQQEHIHFFTDMLAEVDEPTLPFGLTEVHRDGSLVMESHRMLTPELNDRLRRQARRLEVSLAALCHLAWAQVLSRASGQKKVVFGTVLFGRMQAGEGVDSGMGLFINTLPLLLDIDDTPVWDSVRTAHSRLAGLLDHEHASLALAQRCSGVQNGVPLFSSLLNYRHNTLPVVSGEIISGIEFLGEQERTNYPLALSIEDFGDALGLTAQVVQSFSPERICGYMQQALESLVEALEQAPETQVRTLNILPETERTLLLETWNATESTYPDTLCIHQLFEQQAEKNPDATALVYENQTLSYVELNACANRLAHQLIALGVEPDQRVAICVSRSPAMVVGLLAVLKAGGAYVPLDPAYPGERLAHILTDAAPTILLADDTGRIALGEKALAERTVLDPNTLFDRLDSNPQIPTLTSQHLAYVIYTSGSTGTPKGVMIEHRGVVNLALAQVTRLDVRVTSRMLQFASFGFDASVWEIMITLSSGAGLIIPTDLVRQDPHRLWRYLEEQAVTHACLTPALLRDGTDLPTITTMPTLVLAGEALSAALFQTLRGRVNLFNAYGPTEMTVCATTWHCPSDYTDTEVPIGRPTANTRVYLLDACGQPVPLGGVGELYIGGVGIARGYLNRPELTAERFLTDPFSDALDARMYRTGDLARYLPDGNLAFLGRNDQQIKIRGFRIEPGEIETRLAEHPAVREVTVLALGEGQDKRLVAYVAAEAADGLVNSLRTHLSGMLPDYMVPAAFVRLDAFPLTPNGKLDRRALPAPDNKAFARQVYAAPQGEMEIALAAIWRELLGIEQVSRYDSFFALGGHSLMAIRMVERLRHLGLTLAVRDLFQSPVLSELAQTLGQHQAVVAPTNMITPEATQITPAMLPLINLTQPEIDLIVEQVPGGLANIQDIYALSPLQDGILFHHLLANEGDPYLLIGQMAFADRALLDRYLTAVQQVVDRHDILRTAFIWQGLSVPAQVVLRRAALSVTELTLNPADGPVSQQLTRRFDPRQHRLDLSEAPLLRFVVAQETDGCWFLLQLLHHLIGDHTTLDVMNHEVRAYLADQGNRLPAPVPFRNLVAQVRLGISQEAHTRFFTDMLAEVDEPTLPFGLAEVHRDGSQVTESHRMLTAALNDRLRNQARHLGVSLAALCHLAWAQVLSRTSGQEKVVFGTVLFGRMQAGEGADNGMGLFINTLPLRLDINDTPVRDSVQAAHTRLAGLLAHEHASLALAQRCSGVKGEIPLFNSLLNYRHNTLPAMLDDSISGIEFLGGQERTNYPFMLSVEDFGDALGLTAQVVQPFDPERLCGYMQQALESLAEALEQAPDMPVRALEILPKVERTLLLETWNATETVYPEVLCIHQLFEQQVEANPDATALMYENQTLSYAELNARANRLAHQLIALGVVPDQQVAICVSRSPAMVVALLAVLKAGGAYVPLDPAYTGERLAHILRDAAPTVVLADNVGRTTLGEKALAERVVLDPNALPSQPDSNPQIPGLTSRHLAYVIYTSGSTGVPKGVMIEHRNTVNFLHWAQQAFVAEESRETLFSTSINFDLSVFECFMPLSRGTAIHLVDNALSLIRHVLPITLLNSVPSAMKPLLQAQALIASVHTVNLAGEPLKSALIEQIFEETQVQRLCNLYGPSETTTYSTWLPIWRGDRVVESIGRPIANTCLYLLDRHGQPVPLGVVGEIYIGGAGVARGYLNRPDLTAERFLIDPFSDVPDARMYRTGDLARYLPDGNLEFLGRNDQQVKIRGFRIELGEIEARLVEHPAVSESVVLVQNEGQDKRLVAYVVAEAHDGLVNSLRTHLKATLPDYMVPTAFVRLDVFPLTPNGKLDRLALPTPNNEAFARQVYVAPQGEMETTLAAIWREILGIEQIGRYDSFFALGGHSLLVVRMIESLRKLGLTLAVRDLFQSPVLSELAQTLGRHQVVVVPPNVITPAATKITPTMLPLINLTQPEIDLIVGQVPRGIANIQDIYALSPLQDGILFHHLLTKKGDPYLLMGQMAFADRSLLDRYLEAVQQVVDRHDILRTAFIWQGLSVPVQVVLRQATLSVTELTLNPADGPVSDQLTRRFDPRQHRLDLGEAPLLRFVVAQETDGRWLLLQLLHHLIGDHTTLDIMNREVRVYLAGQGNRLPAPVPFRNLVAQVQLGISQEEHARFFTGMLAEVDEPTLPFGLTEVRRDGSQVTESHRMLTVALNDRLRSQARCLGVSVAALCHLAWAQVLARTSGREKVVFGTVLFGRMQAGEGADNGMGLFINTLPLRLDINDTSVRDSVRAAHSRLAGLLVHEHASLALAQRCSGVQGEIPLFSSLLNYRHNTLSTTSDELINGVEFIGGQERTNYPFVLSVEDFGDALGLTAQVVQPFDPESLCGYMQQALESLVEALEQVPDMPVRALEILPDAERTMLLTTWNATETVYPEALCIHQLFEQQVEKTPEATALIAADKILSYTELNTRANRLARQLIEHGVCPGDHVALLLERSMELVVAQLAILKAGAVYVPVDPSVPDERKNWLISDCSARLLITDIQTDIPANLAVPLLRLSDESGTDREQECLNLELPHSSAELAYIMYTSGSTGTPKGVLVPHRAVVRLVINNGYADIGPDDRVAFTANPAFDASTFEVWAPLLNGGALVVIDRATLLTPQELVRVLQADRITVLWLTIGLFNRLVIELSPVLPQIKILIFGGDIPDLHVIAQVLDNRPPQQLLQAYGPSEGTTFTTIYPIEALAQGTTRIPIGRPIANTRVYLLDAYGQPVPLGATGEIYVGGDGVALGYFNRPELTAERFLIDPFSDNPDARMYRTGDLARYLQDGNLEFLGRNDQQVKIRGFRIEPGEIEVRLTEYASVREAAVLVLGDGPEKRLVAYVAAEAQEGLVNSLRAHLQATLPDYMVPTAFVRLDGFPLTPNGKLDRRALPAPDSEAVARQVYAAPQGETEMILAAIWRELLGIEQISRHDSFFALGGHSLLAVRMIERLRHLGLTLAVRDLFQSPVLSELAQTLGQHQVVVVPPNVITPAATKITPTMLPLINLTQPEIDLIVGQVPGGIANIQDIYALSPLQDGILFHHLLANEGDPYLLMGQMAFADRSLLDRYLEAVQQVVDRHDILRTAFIWQGLSVQAQVVLRQATLSVTELTLNSIDGPISDQLAQRFDPRHYRLDLSEAPLLRFVVAQETDGRWILLQLLHHLIGDHTTLEVMNREVQTYLDGQEDSLPVPAPFRNLIAQARLGVSQAEHIRFFTDMLAEVDEPTLPFGLTEVHRDGSQVTESNRMLTAGLNGRLRNQARHLGVSLAALCHLAWAQVLSRTSGQEKVVFGTVLFGRMQAGDGADNGMGLFINTLPLRLDINDTPVRDSVQAAHTRLAGLLEHEHASLALAQRCSGVQGEIPLFSSLLNYRHNALSTTSDELINGVEFLGGQERTNYPFMLSVEDFGDALGLTAQAVQPFDPESLCGYMQQALESLVDALEQAPDMPVRALEILPEAERTLLLKTWNATETVYPNQLCIHHLFEQQVEKTPDSIALVYEEQTFSYTELNTRANRLAHQLIALGVVPDQRVAICVSRSPAMVVALLAVLKAGGAYVPLDPAYPGERLAHILHDAAPSVVLADEEGCVALGEEALAGLTVLDPNILPDQVDNNPQLPALTSRHLAYVIYTSGSTGMPKGVMIEHRNTVNFLHWAQQAFVAEEIRETLFSTSMNFDLSIFECFMPLFRGAAIHLVDDVLALMQRVLPVTLLNSVPSAMKPLLQVQALMASVHTVNLAGEPLKSALIEQIFEETQVQRLCNLYGPSETTTYSTWLPIQRDDRIIESIGRPIANTCLYLLDRHGQPVPLGVVGEIYIGGAGVARGYLNRPDLTAERFLNDPFNDKPDARMYRTGDLARYLPDGNLEFLGRNDQQVKIRGFRIEPGEIESRLVEHPAVSESVVLAQGEGQEKRLVAYVVAEAHEELVNSLRTHLKATLPDYMVPSAFVRLDAFPLTPNGKLDRQALPAPNNEAFARQIYEVPQGEMETTLAAIWCELLGIEQISRYDNFFTLGGHSLLSVRMIESLRKLGLTLAVRDLFQSPVLADLAQTLGQHQVVVVPPNMITPVTTVLTPAMLPLINLTQPEIDLIVGQVPFGIANIQDIYALSPLQDGILFHHLLANQGDPYLLVEQMIFTDRSLLNRYLSAVQWVVDRHDILRTAFIWQGLSVPAQIVWRQATVSVTELALDPTDGPVSEQLTRRFDPRHYRLDLNEAPLLRFVVAQETDGRWTLLQLLHHLIGDHTTLDVMNREVQAYLAGQENRLPAPVPFRNLVAQVRLGMSQEEHACFFTDMLAEVDEPTLPFGLTEVHHDGSQVTESHRMLTAALNDRLRSQARCLGVSVAALCHLAWAQVLSRTSGQEKVVFGTVLFGRMQAGEGADNGMGLFINTLPLRLDINDTPIQDSVRAAHGRLAELLVHEHASLALAQRCSGVQGDIPLFSSLLNYRHNALLTMSDELISGIEFISGQERTNYPFVLSVEDFGDALGLTAQVVQPFDPERLCGYMQQALESLVEALEQAPGMPVRALNILPETECSLLLRTWNATETEYPDQLCIHQLFEQQVEKNPDATALVYENQTLSYAELNARANRLAHQLIALGVEPDQRVAICVSRSPAMVVGLLAVLKAGGAYVPLDLTYPDERLAYILMDAAPTILLADNAGRTALGEKVLAKQVVLDPNTLFDQPGGNPKRSMLTSRHLAYVIYTSGSTGVPKGVMVEHRGLVNLIRDKITQFAIHSGSRMLQFASFGFDASVWEIMMALCGGATLAISVDIVRQDPRRLWCYLEEQAITHACLTPALLRDGADLPMITIKPTLILGGEAPSVALLRALCGRATLFNAYGPTEITVCATTWHCPSDYMDTEVLIGRPTANTWVYLLDADGQPVPLGCVGELYIGGAGVARGYLNRPELTIERFLADPFSDMPDARMYRTGDLARYLPDGNLLFVGRNDQQIKIRGFRIEPGEIEARLIEHSMVREATVLALGDGHDKRLVAYMVAPEDDGLANNLRTHLQTILPDYMVPAAFVRLDAFPLTPNGKLDRRALPAPDSKAFARQVYATPQGETEMALAAIWCELLGVEQISRYDSFFALGGHSLLAVRMIERLRHLGLTLAVRDLFQSPVLSDLAQTLGQHRVVVVPPNVITPATTVLTPVMLPLINLNQPEIDLIVGQIPGGIANIQDIYALSPLQDGILFHHLLANEGDPYLLIGQMAFANRSLLDRYLVAVQQVVDRHDILRTAFIWQGLSAPAQVVLRQAALSVTELTLNPADGPVSQQLTRRFDPRQHRLDLSEAPLLRFVVAQETDGRWFLLQLLHHLIGDHTTLEVMDREVHAYLEGQEGNLPGPTPFRNLIAQARLGVSQAEHIRFFTDMLAEVDEPTLPFGLTEVHRDGSQVTESHRMLTAALNDRLRSQARRLGVSLAALCHLAWAQVLSRTSGQEKVVFGTVLFGRMQASEGADNSMGLFINTLPLRLDMDDTPVRDTVQAAHTRLAGLLEHEHASLALAQRCSGVPGESPLFSSLLNYRHNALSATSDELINDLEFISGQERTNYPLALSVEDFGDALGLTAQVVQPFDPARLCGYMQQALESLVEALEQAPETPVRALNILPEAERTLLLTTWNATETVYPEALCIHQLFEQQVEKNPDAIALVYEDQTLSYTELNALANRLAHQLIALGVVPDQRVAICVSRSPAMVVGLLAVLKAGGAYVPLDPAYPGERLAHILIDSTPVVVLADGIGREALSETGVAERIVLDPNIQFNQPDRNPQVTALTPQHLAYVIYTSGSTGQPKGVMVEHQAVYQRSLGFSETYAVTAQDRVLQFSSFAFDASVEEFFSSLCHGATLVIRNDSWLTSVPVFISLIRQHGITVMSLPTLFLSELAVVGGTSRLPECLRLVIIGGEAVKKSVIQAWFAQETYHPRLLNTYGPTESTVIATSREILSPENDRSIGRPVKNTCIYLLDRYGQPVPLGSIGEIYIGGVGVARGYLNRPELTAERFLIDPFSDKPGARMYRTGDLARYLPDGNLEFLGRNDHQVKIRGFRIEPGEIEARLVEHPAVSESVVLAQGEGQEKRLIAYVVAQADEGLANSLRTHLSAILPDYMVPSAFVRLDAFPLMPNGKLDRRALPTPDNEAFAHQVFEAPQGETETVLAAIWCELLGVEQISRHDSFFALGGHSLLAMRMVNLAAGRGLVCTLNAVFQFPVLTELAAKITSDLLSQPQSEAISVRPDGTGLPLFFVPSGMGDHSYVFGLAQHIQSGYPIYALPWPSIHEEPMSTMEEQAARMVTLMKTVQPVGPYQICGYSSGGILAYAIAQQLLNAGETVNFLGLIDTPAPHYFRKESIQPKYHFFTDLARRSGEEFPEEIAALYRQIDELNLVQFIAAAQELALYPANLCADVIAKRWEQIARYAQIVANYEPSTLAITLHQFYAVDPSPAISFVTDEKPKSISIEPSLGWERIMPNTSLELIAMPGNHFSLLEDNENKTVLAQALNRVLAISFEKEVA</sequence>
<dbReference type="RefSeq" id="WP_036775853.1">
    <property type="nucleotide sequence ID" value="NZ_CAWLTM010000110.1"/>
</dbReference>
<dbReference type="GO" id="GO:0005737">
    <property type="term" value="C:cytoplasm"/>
    <property type="evidence" value="ECO:0007669"/>
    <property type="project" value="TreeGrafter"/>
</dbReference>
<keyword evidence="4" id="KW-0597">Phosphoprotein</keyword>
<protein>
    <submittedName>
        <fullName evidence="6">Amino acid adenylation enzyme/thioester reductase family protein</fullName>
    </submittedName>
</protein>
<dbReference type="NCBIfam" id="NF003417">
    <property type="entry name" value="PRK04813.1"/>
    <property type="match status" value="7"/>
</dbReference>
<dbReference type="SUPFAM" id="SSF52777">
    <property type="entry name" value="CoA-dependent acyltransferases"/>
    <property type="match status" value="13"/>
</dbReference>
<dbReference type="InterPro" id="IPR001031">
    <property type="entry name" value="Thioesterase"/>
</dbReference>
<evidence type="ECO:0000313" key="7">
    <source>
        <dbReference type="Proteomes" id="UP000023464"/>
    </source>
</evidence>
<feature type="domain" description="Carrier" evidence="5">
    <location>
        <begin position="4014"/>
        <end position="4088"/>
    </location>
</feature>
<dbReference type="PROSITE" id="PS00012">
    <property type="entry name" value="PHOSPHOPANTETHEINE"/>
    <property type="match status" value="7"/>
</dbReference>
<accession>A0A022PR88</accession>
<feature type="domain" description="Carrier" evidence="5">
    <location>
        <begin position="6152"/>
        <end position="6226"/>
    </location>
</feature>
<comment type="cofactor">
    <cofactor evidence="1">
        <name>pantetheine 4'-phosphate</name>
        <dbReference type="ChEBI" id="CHEBI:47942"/>
    </cofactor>
</comment>
<dbReference type="PATRIC" id="fig|1393736.3.peg.523"/>
<dbReference type="Gene3D" id="3.40.50.12780">
    <property type="entry name" value="N-terminal domain of ligase-like"/>
    <property type="match status" value="3"/>
</dbReference>
<dbReference type="InterPro" id="IPR020845">
    <property type="entry name" value="AMP-binding_CS"/>
</dbReference>
<evidence type="ECO:0000259" key="5">
    <source>
        <dbReference type="PROSITE" id="PS50075"/>
    </source>
</evidence>
<dbReference type="InterPro" id="IPR036736">
    <property type="entry name" value="ACP-like_sf"/>
</dbReference>